<dbReference type="AlphaFoldDB" id="Q6IJF9"/>
<evidence type="ECO:0000313" key="1">
    <source>
        <dbReference type="EMBL" id="DAA04262.1"/>
    </source>
</evidence>
<protein>
    <submittedName>
        <fullName evidence="1">HDC14963</fullName>
    </submittedName>
</protein>
<accession>Q6IJF9</accession>
<gene>
    <name evidence="1" type="ORF">HDC14963</name>
</gene>
<dbReference type="EMBL" id="BK002757">
    <property type="protein sequence ID" value="DAA04262.1"/>
    <property type="molecule type" value="Genomic_DNA"/>
</dbReference>
<name>Q6IJF9_DROME</name>
<sequence>MVRNLWLQIVLHPKKVTVTGKAILMANGAYEQHIPLAKSQRQAKASKGPTVTATPTALHAKQQGERIFPLFRGYKRSLPQMLLMMMIVIRFTPVKFPIISPTHYPSVWAAVKNDPDFVWIWRKCGEIAKEKQFMIATWIVYDVWVGCGNLLLVKSEPLRMLSQLVGAQGDNDRSSTQLLGQPPTFTLGAPPNTQHPAPTAPRLNPLLPCCVTSLLTFNVFVFGVTSDMLCLCLCRFHSNCLRILSSDCFPRPATNC</sequence>
<organism evidence="1">
    <name type="scientific">Drosophila melanogaster</name>
    <name type="common">Fruit fly</name>
    <dbReference type="NCBI Taxonomy" id="7227"/>
    <lineage>
        <taxon>Eukaryota</taxon>
        <taxon>Metazoa</taxon>
        <taxon>Ecdysozoa</taxon>
        <taxon>Arthropoda</taxon>
        <taxon>Hexapoda</taxon>
        <taxon>Insecta</taxon>
        <taxon>Pterygota</taxon>
        <taxon>Neoptera</taxon>
        <taxon>Endopterygota</taxon>
        <taxon>Diptera</taxon>
        <taxon>Brachycera</taxon>
        <taxon>Muscomorpha</taxon>
        <taxon>Ephydroidea</taxon>
        <taxon>Drosophilidae</taxon>
        <taxon>Drosophila</taxon>
        <taxon>Sophophora</taxon>
    </lineage>
</organism>
<reference evidence="1" key="1">
    <citation type="journal article" date="2003" name="Genome Biol.">
        <title>An integrated gene annotation and transcriptional profiling approach towards the full gene content of the Drosophila genome.</title>
        <authorList>
            <person name="Hild M."/>
            <person name="Beckmann B."/>
            <person name="Haas S.A."/>
            <person name="Koch B."/>
            <person name="Solovyev V."/>
            <person name="Busold C."/>
            <person name="Fellenberg K."/>
            <person name="Boutros M."/>
            <person name="Vingron M."/>
            <person name="Sauer F."/>
            <person name="Hoheisel J.D."/>
            <person name="Paro R."/>
        </authorList>
    </citation>
    <scope>NUCLEOTIDE SEQUENCE</scope>
</reference>
<proteinExistence type="predicted"/>